<keyword evidence="1" id="KW-0732">Signal</keyword>
<keyword evidence="3" id="KW-1185">Reference proteome</keyword>
<dbReference type="Proteomes" id="UP000642829">
    <property type="component" value="Unassembled WGS sequence"/>
</dbReference>
<reference evidence="2" key="2">
    <citation type="submission" date="2020-09" db="EMBL/GenBank/DDBJ databases">
        <authorList>
            <person name="Sun Q."/>
            <person name="Kim S."/>
        </authorList>
    </citation>
    <scope>NUCLEOTIDE SEQUENCE</scope>
    <source>
        <strain evidence="2">KCTC 12870</strain>
    </source>
</reference>
<dbReference type="RefSeq" id="WP_189512239.1">
    <property type="nucleotide sequence ID" value="NZ_BMXG01000004.1"/>
</dbReference>
<gene>
    <name evidence="2" type="ORF">GCM10007047_08650</name>
</gene>
<protein>
    <submittedName>
        <fullName evidence="2">Uncharacterized protein</fullName>
    </submittedName>
</protein>
<comment type="caution">
    <text evidence="2">The sequence shown here is derived from an EMBL/GenBank/DDBJ whole genome shotgun (WGS) entry which is preliminary data.</text>
</comment>
<name>A0A8J3DFX3_9BACT</name>
<organism evidence="2 3">
    <name type="scientific">Cerasicoccus arenae</name>
    <dbReference type="NCBI Taxonomy" id="424488"/>
    <lineage>
        <taxon>Bacteria</taxon>
        <taxon>Pseudomonadati</taxon>
        <taxon>Verrucomicrobiota</taxon>
        <taxon>Opitutia</taxon>
        <taxon>Puniceicoccales</taxon>
        <taxon>Cerasicoccaceae</taxon>
        <taxon>Cerasicoccus</taxon>
    </lineage>
</organism>
<feature type="chain" id="PRO_5035308892" evidence="1">
    <location>
        <begin position="22"/>
        <end position="206"/>
    </location>
</feature>
<proteinExistence type="predicted"/>
<feature type="signal peptide" evidence="1">
    <location>
        <begin position="1"/>
        <end position="21"/>
    </location>
</feature>
<reference evidence="2" key="1">
    <citation type="journal article" date="2014" name="Int. J. Syst. Evol. Microbiol.">
        <title>Complete genome sequence of Corynebacterium casei LMG S-19264T (=DSM 44701T), isolated from a smear-ripened cheese.</title>
        <authorList>
            <consortium name="US DOE Joint Genome Institute (JGI-PGF)"/>
            <person name="Walter F."/>
            <person name="Albersmeier A."/>
            <person name="Kalinowski J."/>
            <person name="Ruckert C."/>
        </authorList>
    </citation>
    <scope>NUCLEOTIDE SEQUENCE</scope>
    <source>
        <strain evidence="2">KCTC 12870</strain>
    </source>
</reference>
<evidence type="ECO:0000256" key="1">
    <source>
        <dbReference type="SAM" id="SignalP"/>
    </source>
</evidence>
<dbReference type="EMBL" id="BMXG01000004">
    <property type="protein sequence ID" value="GHB95242.1"/>
    <property type="molecule type" value="Genomic_DNA"/>
</dbReference>
<evidence type="ECO:0000313" key="2">
    <source>
        <dbReference type="EMBL" id="GHB95242.1"/>
    </source>
</evidence>
<sequence length="206" mass="23371">MKKQLILSGVLSAVLTLPALAFTQPNSAYPLKAEVVTELLETMQMPRIRLEGKHNIQLDYIDFFDLAKPNKESFLITQNLLPDNKMSLSVYPNSAISGGISQQTVSKYLRTRSEDAARKQEYFEIITMPESDAGPTKIRFLGAKPITVEYAIKRIIDGEPKRIIVQDSWAELEGETYLLRIEAPEDRFKQFFAQCKGIANSMYFVD</sequence>
<accession>A0A8J3DFX3</accession>
<dbReference type="AlphaFoldDB" id="A0A8J3DFX3"/>
<evidence type="ECO:0000313" key="3">
    <source>
        <dbReference type="Proteomes" id="UP000642829"/>
    </source>
</evidence>